<protein>
    <recommendedName>
        <fullName evidence="3">Acyl-CoA carboxylase epsilon subunit-like protein</fullName>
    </recommendedName>
</protein>
<dbReference type="InterPro" id="IPR032716">
    <property type="entry name" value="ACC_epsilon"/>
</dbReference>
<dbReference type="GO" id="GO:0004658">
    <property type="term" value="F:propionyl-CoA carboxylase activity"/>
    <property type="evidence" value="ECO:0007669"/>
    <property type="project" value="InterPro"/>
</dbReference>
<dbReference type="EMBL" id="BSEJ01000011">
    <property type="protein sequence ID" value="GLJ62140.1"/>
    <property type="molecule type" value="Genomic_DNA"/>
</dbReference>
<keyword evidence="2" id="KW-1185">Reference proteome</keyword>
<name>A0A9W6LXE8_9MICO</name>
<reference evidence="1" key="2">
    <citation type="submission" date="2023-01" db="EMBL/GenBank/DDBJ databases">
        <authorList>
            <person name="Sun Q."/>
            <person name="Evtushenko L."/>
        </authorList>
    </citation>
    <scope>NUCLEOTIDE SEQUENCE</scope>
    <source>
        <strain evidence="1">VKM Ac-1020</strain>
    </source>
</reference>
<accession>A0A9W6LXE8</accession>
<comment type="caution">
    <text evidence="1">The sequence shown here is derived from an EMBL/GenBank/DDBJ whole genome shotgun (WGS) entry which is preliminary data.</text>
</comment>
<proteinExistence type="predicted"/>
<evidence type="ECO:0008006" key="3">
    <source>
        <dbReference type="Google" id="ProtNLM"/>
    </source>
</evidence>
<organism evidence="1 2">
    <name type="scientific">Microbacterium barkeri</name>
    <dbReference type="NCBI Taxonomy" id="33917"/>
    <lineage>
        <taxon>Bacteria</taxon>
        <taxon>Bacillati</taxon>
        <taxon>Actinomycetota</taxon>
        <taxon>Actinomycetes</taxon>
        <taxon>Micrococcales</taxon>
        <taxon>Microbacteriaceae</taxon>
        <taxon>Microbacterium</taxon>
    </lineage>
</organism>
<reference evidence="1" key="1">
    <citation type="journal article" date="2014" name="Int. J. Syst. Evol. Microbiol.">
        <title>Complete genome sequence of Corynebacterium casei LMG S-19264T (=DSM 44701T), isolated from a smear-ripened cheese.</title>
        <authorList>
            <consortium name="US DOE Joint Genome Institute (JGI-PGF)"/>
            <person name="Walter F."/>
            <person name="Albersmeier A."/>
            <person name="Kalinowski J."/>
            <person name="Ruckert C."/>
        </authorList>
    </citation>
    <scope>NUCLEOTIDE SEQUENCE</scope>
    <source>
        <strain evidence="1">VKM Ac-1020</strain>
    </source>
</reference>
<dbReference type="Pfam" id="PF13822">
    <property type="entry name" value="ACC_epsilon"/>
    <property type="match status" value="1"/>
</dbReference>
<sequence>MSEQNDIPRVDVVRGNPTDEELAAIVAVVSEAYTQEAASAVVDDTPSFDAWTRSRRLRRPLARGGWGRFGG</sequence>
<evidence type="ECO:0000313" key="1">
    <source>
        <dbReference type="EMBL" id="GLJ62140.1"/>
    </source>
</evidence>
<dbReference type="RefSeq" id="WP_271173834.1">
    <property type="nucleotide sequence ID" value="NZ_BSEJ01000011.1"/>
</dbReference>
<dbReference type="GO" id="GO:0003989">
    <property type="term" value="F:acetyl-CoA carboxylase activity"/>
    <property type="evidence" value="ECO:0007669"/>
    <property type="project" value="InterPro"/>
</dbReference>
<gene>
    <name evidence="1" type="ORF">GCM10017576_22700</name>
</gene>
<dbReference type="Proteomes" id="UP001142462">
    <property type="component" value="Unassembled WGS sequence"/>
</dbReference>
<evidence type="ECO:0000313" key="2">
    <source>
        <dbReference type="Proteomes" id="UP001142462"/>
    </source>
</evidence>
<dbReference type="AlphaFoldDB" id="A0A9W6LXE8"/>